<proteinExistence type="predicted"/>
<accession>A0A699VJ65</accession>
<dbReference type="EMBL" id="BKCJ011443827">
    <property type="protein sequence ID" value="GFD34199.1"/>
    <property type="molecule type" value="Genomic_DNA"/>
</dbReference>
<comment type="caution">
    <text evidence="1">The sequence shown here is derived from an EMBL/GenBank/DDBJ whole genome shotgun (WGS) entry which is preliminary data.</text>
</comment>
<evidence type="ECO:0000313" key="1">
    <source>
        <dbReference type="EMBL" id="GFD34199.1"/>
    </source>
</evidence>
<dbReference type="AlphaFoldDB" id="A0A699VJ65"/>
<gene>
    <name evidence="1" type="ORF">Tci_906168</name>
</gene>
<organism evidence="1">
    <name type="scientific">Tanacetum cinerariifolium</name>
    <name type="common">Dalmatian daisy</name>
    <name type="synonym">Chrysanthemum cinerariifolium</name>
    <dbReference type="NCBI Taxonomy" id="118510"/>
    <lineage>
        <taxon>Eukaryota</taxon>
        <taxon>Viridiplantae</taxon>
        <taxon>Streptophyta</taxon>
        <taxon>Embryophyta</taxon>
        <taxon>Tracheophyta</taxon>
        <taxon>Spermatophyta</taxon>
        <taxon>Magnoliopsida</taxon>
        <taxon>eudicotyledons</taxon>
        <taxon>Gunneridae</taxon>
        <taxon>Pentapetalae</taxon>
        <taxon>asterids</taxon>
        <taxon>campanulids</taxon>
        <taxon>Asterales</taxon>
        <taxon>Asteraceae</taxon>
        <taxon>Asteroideae</taxon>
        <taxon>Anthemideae</taxon>
        <taxon>Anthemidinae</taxon>
        <taxon>Tanacetum</taxon>
    </lineage>
</organism>
<name>A0A699VJ65_TANCI</name>
<feature type="non-terminal residue" evidence="1">
    <location>
        <position position="1"/>
    </location>
</feature>
<reference evidence="1" key="1">
    <citation type="journal article" date="2019" name="Sci. Rep.">
        <title>Draft genome of Tanacetum cinerariifolium, the natural source of mosquito coil.</title>
        <authorList>
            <person name="Yamashiro T."/>
            <person name="Shiraishi A."/>
            <person name="Satake H."/>
            <person name="Nakayama K."/>
        </authorList>
    </citation>
    <scope>NUCLEOTIDE SEQUENCE</scope>
</reference>
<protein>
    <submittedName>
        <fullName evidence="1">Uncharacterized protein</fullName>
    </submittedName>
</protein>
<sequence>HVVDPVQLPRRACIERKTDMAIPSRRTAQALDMVPAGCVVAQGGYEGAGSRARAGSKRDDLLHVCVIG</sequence>